<dbReference type="Proteomes" id="UP000235836">
    <property type="component" value="Unassembled WGS sequence"/>
</dbReference>
<dbReference type="AlphaFoldDB" id="A0A2N6T5H7"/>
<keyword evidence="1" id="KW-1133">Transmembrane helix</keyword>
<gene>
    <name evidence="2" type="ORF">CJ203_04420</name>
</gene>
<keyword evidence="1" id="KW-0472">Membrane</keyword>
<feature type="transmembrane region" description="Helical" evidence="1">
    <location>
        <begin position="12"/>
        <end position="35"/>
    </location>
</feature>
<dbReference type="InterPro" id="IPR021202">
    <property type="entry name" value="Rv3654c-like"/>
</dbReference>
<proteinExistence type="predicted"/>
<comment type="caution">
    <text evidence="2">The sequence shown here is derived from an EMBL/GenBank/DDBJ whole genome shotgun (WGS) entry which is preliminary data.</text>
</comment>
<dbReference type="RefSeq" id="WP_034663115.1">
    <property type="nucleotide sequence ID" value="NZ_JBHRZL010000034.1"/>
</dbReference>
<evidence type="ECO:0000313" key="3">
    <source>
        <dbReference type="Proteomes" id="UP000235836"/>
    </source>
</evidence>
<accession>A0A2N6T5H7</accession>
<dbReference type="EMBL" id="PNHG01000005">
    <property type="protein sequence ID" value="PMC64565.1"/>
    <property type="molecule type" value="Genomic_DNA"/>
</dbReference>
<keyword evidence="1" id="KW-0812">Transmembrane</keyword>
<sequence length="108" mass="10907">MKHRLLIDDHGYATIVSATIVAAVVSLAVVVAGIVSTVVNSHRAQAAADLSAVAAATALYAGNDPCGTARITAELNQARVLSCQVIDVDTVVTAKVGRAEATARAGPI</sequence>
<organism evidence="2 3">
    <name type="scientific">Corynebacterium tuscaniense</name>
    <dbReference type="NCBI Taxonomy" id="302449"/>
    <lineage>
        <taxon>Bacteria</taxon>
        <taxon>Bacillati</taxon>
        <taxon>Actinomycetota</taxon>
        <taxon>Actinomycetes</taxon>
        <taxon>Mycobacteriales</taxon>
        <taxon>Corynebacteriaceae</taxon>
        <taxon>Corynebacterium</taxon>
    </lineage>
</organism>
<protein>
    <submittedName>
        <fullName evidence="2">TadE-like protein</fullName>
    </submittedName>
</protein>
<keyword evidence="3" id="KW-1185">Reference proteome</keyword>
<evidence type="ECO:0000256" key="1">
    <source>
        <dbReference type="SAM" id="Phobius"/>
    </source>
</evidence>
<name>A0A2N6T5H7_9CORY</name>
<reference evidence="2 3" key="1">
    <citation type="submission" date="2017-09" db="EMBL/GenBank/DDBJ databases">
        <title>Bacterial strain isolated from the female urinary microbiota.</title>
        <authorList>
            <person name="Thomas-White K."/>
            <person name="Kumar N."/>
            <person name="Forster S."/>
            <person name="Putonti C."/>
            <person name="Lawley T."/>
            <person name="Wolfe A.J."/>
        </authorList>
    </citation>
    <scope>NUCLEOTIDE SEQUENCE [LARGE SCALE GENOMIC DNA]</scope>
    <source>
        <strain evidence="2 3">UMB0792</strain>
    </source>
</reference>
<dbReference type="NCBIfam" id="TIGR03816">
    <property type="entry name" value="tadE_like_DECH"/>
    <property type="match status" value="1"/>
</dbReference>
<evidence type="ECO:0000313" key="2">
    <source>
        <dbReference type="EMBL" id="PMC64565.1"/>
    </source>
</evidence>